<protein>
    <submittedName>
        <fullName evidence="2">NTP transferase domain-containing protein</fullName>
    </submittedName>
</protein>
<keyword evidence="3" id="KW-1185">Reference proteome</keyword>
<evidence type="ECO:0000313" key="2">
    <source>
        <dbReference type="EMBL" id="WOF22744.1"/>
    </source>
</evidence>
<feature type="domain" description="MobA-like NTP transferase" evidence="1">
    <location>
        <begin position="6"/>
        <end position="166"/>
    </location>
</feature>
<dbReference type="PANTHER" id="PTHR43777">
    <property type="entry name" value="MOLYBDENUM COFACTOR CYTIDYLYLTRANSFERASE"/>
    <property type="match status" value="1"/>
</dbReference>
<dbReference type="SUPFAM" id="SSF53448">
    <property type="entry name" value="Nucleotide-diphospho-sugar transferases"/>
    <property type="match status" value="1"/>
</dbReference>
<dbReference type="Gene3D" id="3.90.550.10">
    <property type="entry name" value="Spore Coat Polysaccharide Biosynthesis Protein SpsA, Chain A"/>
    <property type="match status" value="1"/>
</dbReference>
<dbReference type="Pfam" id="PF12804">
    <property type="entry name" value="NTP_transf_3"/>
    <property type="match status" value="1"/>
</dbReference>
<dbReference type="GO" id="GO:0016779">
    <property type="term" value="F:nucleotidyltransferase activity"/>
    <property type="evidence" value="ECO:0007669"/>
    <property type="project" value="UniProtKB-ARBA"/>
</dbReference>
<accession>A0AA97FHN2</accession>
<dbReference type="KEGG" id="mbet:N8K70_15320"/>
<name>A0AA97FHN2_9MICO</name>
<dbReference type="Proteomes" id="UP001305498">
    <property type="component" value="Chromosome"/>
</dbReference>
<organism evidence="2 3">
    <name type="scientific">Microbacterium betulae</name>
    <dbReference type="NCBI Taxonomy" id="2981139"/>
    <lineage>
        <taxon>Bacteria</taxon>
        <taxon>Bacillati</taxon>
        <taxon>Actinomycetota</taxon>
        <taxon>Actinomycetes</taxon>
        <taxon>Micrococcales</taxon>
        <taxon>Microbacteriaceae</taxon>
        <taxon>Microbacterium</taxon>
    </lineage>
</organism>
<proteinExistence type="predicted"/>
<sequence>MTGLCGIVLAGGAGTRFGGPKALARAADGAPWVRTAVETLREGGCARVVVVLGAGAGEASALVPDDAQVAVAEDWAEGVAASLRAGIRAAGPADAVVVLPVDTPDTPPSAVRRVVAAAAGEPRSALAQAVYGTRPGHPVLVGARHLAPLAASVSGDRGARPYLVAHGAVEVDCSDLWSGDDIDRR</sequence>
<dbReference type="InterPro" id="IPR029044">
    <property type="entry name" value="Nucleotide-diphossugar_trans"/>
</dbReference>
<gene>
    <name evidence="2" type="ORF">N8K70_15320</name>
</gene>
<dbReference type="PANTHER" id="PTHR43777:SF1">
    <property type="entry name" value="MOLYBDENUM COFACTOR CYTIDYLYLTRANSFERASE"/>
    <property type="match status" value="1"/>
</dbReference>
<evidence type="ECO:0000259" key="1">
    <source>
        <dbReference type="Pfam" id="PF12804"/>
    </source>
</evidence>
<dbReference type="AlphaFoldDB" id="A0AA97FHN2"/>
<keyword evidence="2" id="KW-0808">Transferase</keyword>
<dbReference type="InterPro" id="IPR025877">
    <property type="entry name" value="MobA-like_NTP_Trfase"/>
</dbReference>
<reference evidence="2 3" key="1">
    <citation type="submission" date="2023-02" db="EMBL/GenBank/DDBJ databases">
        <title>Microbacterium betulae sp. nov., isolated from birch wood.</title>
        <authorList>
            <person name="Pasciak M."/>
            <person name="Pawlik K.J."/>
            <person name="Martynowski D."/>
            <person name="Laczmanski L."/>
            <person name="Ciekot J."/>
            <person name="Szponar B."/>
            <person name="Wojcik-Fatla A."/>
            <person name="Mackiewicz B."/>
            <person name="Farian E."/>
            <person name="Cholewa G."/>
            <person name="Cholewa A."/>
            <person name="Dutkiewicz J."/>
        </authorList>
    </citation>
    <scope>NUCLEOTIDE SEQUENCE [LARGE SCALE GENOMIC DNA]</scope>
    <source>
        <strain evidence="2 3">AB</strain>
    </source>
</reference>
<dbReference type="EMBL" id="CP118157">
    <property type="protein sequence ID" value="WOF22744.1"/>
    <property type="molecule type" value="Genomic_DNA"/>
</dbReference>
<dbReference type="RefSeq" id="WP_317139215.1">
    <property type="nucleotide sequence ID" value="NZ_CP118157.1"/>
</dbReference>
<evidence type="ECO:0000313" key="3">
    <source>
        <dbReference type="Proteomes" id="UP001305498"/>
    </source>
</evidence>